<evidence type="ECO:0000256" key="8">
    <source>
        <dbReference type="PIRSR" id="PIRSR000178-1"/>
    </source>
</evidence>
<dbReference type="Gene3D" id="1.20.1300.10">
    <property type="entry name" value="Fumarate reductase/succinate dehydrogenase, transmembrane subunit"/>
    <property type="match status" value="1"/>
</dbReference>
<feature type="transmembrane region" description="Helical" evidence="9">
    <location>
        <begin position="29"/>
        <end position="49"/>
    </location>
</feature>
<feature type="binding site" description="axial binding residue" evidence="8">
    <location>
        <position position="85"/>
    </location>
    <ligand>
        <name>heme</name>
        <dbReference type="ChEBI" id="CHEBI:30413"/>
        <note>ligand shared with second transmembrane subunit</note>
    </ligand>
    <ligandPart>
        <name>Fe</name>
        <dbReference type="ChEBI" id="CHEBI:18248"/>
    </ligandPart>
</feature>
<organism evidence="10">
    <name type="scientific">Pyropia suborbiculata</name>
    <name type="common">Red alga</name>
    <dbReference type="NCBI Taxonomy" id="1185355"/>
    <lineage>
        <taxon>Eukaryota</taxon>
        <taxon>Rhodophyta</taxon>
        <taxon>Bangiophyceae</taxon>
        <taxon>Bangiales</taxon>
        <taxon>Bangiaceae</taxon>
        <taxon>Pyropia</taxon>
    </lineage>
</organism>
<protein>
    <submittedName>
        <fullName evidence="10">Succinate:cytochrome c oxidoreductase subunit 3</fullName>
    </submittedName>
</protein>
<dbReference type="PROSITE" id="PS01001">
    <property type="entry name" value="SDH_CYT_2"/>
    <property type="match status" value="1"/>
</dbReference>
<feature type="transmembrane region" description="Helical" evidence="9">
    <location>
        <begin position="110"/>
        <end position="127"/>
    </location>
</feature>
<dbReference type="InterPro" id="IPR000701">
    <property type="entry name" value="SuccDH_FuR_B_TM-su"/>
</dbReference>
<dbReference type="GO" id="GO:0009055">
    <property type="term" value="F:electron transfer activity"/>
    <property type="evidence" value="ECO:0007669"/>
    <property type="project" value="InterPro"/>
</dbReference>
<geneLocation type="mitochondrion" evidence="10"/>
<dbReference type="PANTHER" id="PTHR10978">
    <property type="entry name" value="SUCCINATE DEHYDROGENASE CYTOCHROME B560 SUBUNIT"/>
    <property type="match status" value="1"/>
</dbReference>
<dbReference type="SUPFAM" id="SSF81343">
    <property type="entry name" value="Fumarate reductase respiratory complex transmembrane subunits"/>
    <property type="match status" value="1"/>
</dbReference>
<keyword evidence="6 8" id="KW-0408">Iron</keyword>
<evidence type="ECO:0000256" key="9">
    <source>
        <dbReference type="SAM" id="Phobius"/>
    </source>
</evidence>
<proteinExistence type="predicted"/>
<dbReference type="CDD" id="cd03499">
    <property type="entry name" value="SQR_TypeC_SdhC"/>
    <property type="match status" value="1"/>
</dbReference>
<sequence>MYSINRPVSPHLTVYNPQRSSICSIWHRISGVIMFVLIFSPLLLLNYTYFSYSNSLSTSTLFYYAITDWLLFSCRLMIMSIFLYHTTNGVRHFLWDSVVNVNTKRMHKDSSLLLVFVFINMVSQLYLEL</sequence>
<keyword evidence="3 9" id="KW-0812">Transmembrane</keyword>
<dbReference type="Pfam" id="PF01127">
    <property type="entry name" value="Sdh_cyt"/>
    <property type="match status" value="1"/>
</dbReference>
<evidence type="ECO:0000256" key="3">
    <source>
        <dbReference type="ARBA" id="ARBA00022692"/>
    </source>
</evidence>
<evidence type="ECO:0000256" key="2">
    <source>
        <dbReference type="ARBA" id="ARBA00022617"/>
    </source>
</evidence>
<evidence type="ECO:0000256" key="4">
    <source>
        <dbReference type="ARBA" id="ARBA00022723"/>
    </source>
</evidence>
<dbReference type="InterPro" id="IPR018495">
    <property type="entry name" value="Succ_DH_cyt_bsu_CS"/>
</dbReference>
<feature type="transmembrane region" description="Helical" evidence="9">
    <location>
        <begin position="61"/>
        <end position="84"/>
    </location>
</feature>
<dbReference type="GO" id="GO:0046872">
    <property type="term" value="F:metal ion binding"/>
    <property type="evidence" value="ECO:0007669"/>
    <property type="project" value="UniProtKB-KW"/>
</dbReference>
<evidence type="ECO:0000256" key="7">
    <source>
        <dbReference type="ARBA" id="ARBA00023136"/>
    </source>
</evidence>
<comment type="cofactor">
    <cofactor evidence="8">
        <name>heme</name>
        <dbReference type="ChEBI" id="CHEBI:30413"/>
    </cofactor>
    <text evidence="8">The heme is bound between the two transmembrane subunits.</text>
</comment>
<dbReference type="GO" id="GO:0005739">
    <property type="term" value="C:mitochondrion"/>
    <property type="evidence" value="ECO:0007669"/>
    <property type="project" value="GOC"/>
</dbReference>
<evidence type="ECO:0000256" key="6">
    <source>
        <dbReference type="ARBA" id="ARBA00023004"/>
    </source>
</evidence>
<dbReference type="PIRSF" id="PIRSF000178">
    <property type="entry name" value="SDH_cyt_b560"/>
    <property type="match status" value="1"/>
</dbReference>
<comment type="subcellular location">
    <subcellularLocation>
        <location evidence="1">Membrane</location>
        <topology evidence="1">Multi-pass membrane protein</topology>
    </subcellularLocation>
</comment>
<dbReference type="InterPro" id="IPR034804">
    <property type="entry name" value="SQR/QFR_C/D"/>
</dbReference>
<dbReference type="GO" id="GO:0016020">
    <property type="term" value="C:membrane"/>
    <property type="evidence" value="ECO:0007669"/>
    <property type="project" value="UniProtKB-SubCell"/>
</dbReference>
<accession>H3JS51</accession>
<keyword evidence="2 8" id="KW-0349">Heme</keyword>
<name>H3JS51_PORCA</name>
<dbReference type="NCBIfam" id="TIGR02970">
    <property type="entry name" value="succ_dehyd_cytB"/>
    <property type="match status" value="1"/>
</dbReference>
<keyword evidence="7 9" id="KW-0472">Membrane</keyword>
<evidence type="ECO:0000313" key="10">
    <source>
        <dbReference type="EMBL" id="BAL63249.1"/>
    </source>
</evidence>
<evidence type="ECO:0000256" key="1">
    <source>
        <dbReference type="ARBA" id="ARBA00004141"/>
    </source>
</evidence>
<keyword evidence="10" id="KW-0496">Mitochondrion</keyword>
<gene>
    <name evidence="10" type="primary">sdh3</name>
</gene>
<dbReference type="EMBL" id="AB525392">
    <property type="protein sequence ID" value="BAL63249.1"/>
    <property type="molecule type" value="Genomic_DNA"/>
</dbReference>
<keyword evidence="4 8" id="KW-0479">Metal-binding</keyword>
<dbReference type="PANTHER" id="PTHR10978:SF5">
    <property type="entry name" value="SUCCINATE DEHYDROGENASE CYTOCHROME B560 SUBUNIT, MITOCHONDRIAL"/>
    <property type="match status" value="1"/>
</dbReference>
<reference evidence="10" key="1">
    <citation type="submission" date="2009-10" db="EMBL/GenBank/DDBJ databases">
        <title>Phylogenetic relationship between Japanese Porphyra species (Bangiales, Rhodophyta) based on partial sequences of mitochondrial genes.</title>
        <authorList>
            <person name="Abe M."/>
            <person name="Kobayashi M."/>
            <person name="Fujiyoshi E."/>
            <person name="Tamaki M."/>
            <person name="Kikuchi N."/>
        </authorList>
    </citation>
    <scope>NUCLEOTIDE SEQUENCE</scope>
</reference>
<dbReference type="GO" id="GO:0006099">
    <property type="term" value="P:tricarboxylic acid cycle"/>
    <property type="evidence" value="ECO:0007669"/>
    <property type="project" value="InterPro"/>
</dbReference>
<dbReference type="AlphaFoldDB" id="H3JS51"/>
<evidence type="ECO:0000256" key="5">
    <source>
        <dbReference type="ARBA" id="ARBA00022989"/>
    </source>
</evidence>
<keyword evidence="5 9" id="KW-1133">Transmembrane helix</keyword>
<dbReference type="GO" id="GO:0006121">
    <property type="term" value="P:mitochondrial electron transport, succinate to ubiquinone"/>
    <property type="evidence" value="ECO:0007669"/>
    <property type="project" value="TreeGrafter"/>
</dbReference>
<dbReference type="InterPro" id="IPR014314">
    <property type="entry name" value="Succ_DH_cytb556"/>
</dbReference>